<sequence length="154" mass="17688">MTNLEYARLLINDKDQNNLIFSDTELQEIISLNSEVKVVEAEPKSLDKTLWQIPFRHLDETYTEKIYNEYEEELSGTVDKVTGEITLDTAYDGYVFVQAKIVHWNDIQADCFEMIATDIRRWNSYSAGGLSETFSKAELLAVARNLRSPRGAEL</sequence>
<accession>A0A0G2Z4P3</accession>
<evidence type="ECO:0000313" key="2">
    <source>
        <dbReference type="Proteomes" id="UP000035159"/>
    </source>
</evidence>
<dbReference type="OrthoDB" id="47205at2"/>
<evidence type="ECO:0000313" key="1">
    <source>
        <dbReference type="EMBL" id="AKI96580.1"/>
    </source>
</evidence>
<dbReference type="EMBL" id="CP011232">
    <property type="protein sequence ID" value="AKI96580.1"/>
    <property type="molecule type" value="Genomic_DNA"/>
</dbReference>
<protein>
    <submittedName>
        <fullName evidence="1">Uncharacterized protein</fullName>
    </submittedName>
</protein>
<dbReference type="KEGG" id="kpf:IX53_00700"/>
<proteinExistence type="predicted"/>
<reference evidence="1 2" key="1">
    <citation type="submission" date="2015-04" db="EMBL/GenBank/DDBJ databases">
        <title>Complete Genome Sequence of Kosmotoga pacifica SLHLJ1.</title>
        <authorList>
            <person name="Jiang L.J."/>
            <person name="Shao Z.Z."/>
            <person name="Jebbar M."/>
        </authorList>
    </citation>
    <scope>NUCLEOTIDE SEQUENCE [LARGE SCALE GENOMIC DNA]</scope>
    <source>
        <strain evidence="1 2">SLHLJ1</strain>
    </source>
</reference>
<dbReference type="Proteomes" id="UP000035159">
    <property type="component" value="Chromosome"/>
</dbReference>
<dbReference type="RefSeq" id="WP_047753715.1">
    <property type="nucleotide sequence ID" value="NZ_CAJUHA010000002.1"/>
</dbReference>
<name>A0A0G2Z4P3_9BACT</name>
<gene>
    <name evidence="1" type="ORF">IX53_00700</name>
</gene>
<dbReference type="AlphaFoldDB" id="A0A0G2Z4P3"/>
<keyword evidence="2" id="KW-1185">Reference proteome</keyword>
<dbReference type="PATRIC" id="fig|1330330.3.peg.132"/>
<dbReference type="STRING" id="1330330.IX53_00700"/>
<organism evidence="1 2">
    <name type="scientific">Kosmotoga pacifica</name>
    <dbReference type="NCBI Taxonomy" id="1330330"/>
    <lineage>
        <taxon>Bacteria</taxon>
        <taxon>Thermotogati</taxon>
        <taxon>Thermotogota</taxon>
        <taxon>Thermotogae</taxon>
        <taxon>Kosmotogales</taxon>
        <taxon>Kosmotogaceae</taxon>
        <taxon>Kosmotoga</taxon>
    </lineage>
</organism>